<dbReference type="InterPro" id="IPR013087">
    <property type="entry name" value="Znf_C2H2_type"/>
</dbReference>
<evidence type="ECO:0000313" key="5">
    <source>
        <dbReference type="Proteomes" id="UP000518266"/>
    </source>
</evidence>
<feature type="compositionally biased region" description="Polar residues" evidence="2">
    <location>
        <begin position="534"/>
        <end position="549"/>
    </location>
</feature>
<feature type="compositionally biased region" description="Polar residues" evidence="2">
    <location>
        <begin position="140"/>
        <end position="171"/>
    </location>
</feature>
<reference evidence="4 5" key="1">
    <citation type="submission" date="2020-03" db="EMBL/GenBank/DDBJ databases">
        <title>Dissostichus mawsoni Genome sequencing and assembly.</title>
        <authorList>
            <person name="Park H."/>
        </authorList>
    </citation>
    <scope>NUCLEOTIDE SEQUENCE [LARGE SCALE GENOMIC DNA]</scope>
    <source>
        <strain evidence="4">DM0001</strain>
        <tissue evidence="4">Muscle</tissue>
    </source>
</reference>
<dbReference type="SMART" id="SM00355">
    <property type="entry name" value="ZnF_C2H2"/>
    <property type="match status" value="4"/>
</dbReference>
<feature type="domain" description="C2H2-type" evidence="3">
    <location>
        <begin position="77"/>
        <end position="106"/>
    </location>
</feature>
<keyword evidence="5" id="KW-1185">Reference proteome</keyword>
<dbReference type="PROSITE" id="PS50157">
    <property type="entry name" value="ZINC_FINGER_C2H2_2"/>
    <property type="match status" value="3"/>
</dbReference>
<feature type="domain" description="C2H2-type" evidence="3">
    <location>
        <begin position="108"/>
        <end position="138"/>
    </location>
</feature>
<feature type="region of interest" description="Disordered" evidence="2">
    <location>
        <begin position="574"/>
        <end position="602"/>
    </location>
</feature>
<evidence type="ECO:0000313" key="4">
    <source>
        <dbReference type="EMBL" id="KAF3856783.1"/>
    </source>
</evidence>
<feature type="region of interest" description="Disordered" evidence="2">
    <location>
        <begin position="138"/>
        <end position="171"/>
    </location>
</feature>
<protein>
    <recommendedName>
        <fullName evidence="3">C2H2-type domain-containing protein</fullName>
    </recommendedName>
</protein>
<sequence length="884" mass="100026">MEHVTSNFNCCSCVITLKTVKSYVDHQILHRHEANTYYPCCFIDCKQKFMKYTALKSHVYRSHNSRVSQVDDSHRSFVCEDVNCKKQCTDLQDLLAHLKVHMSKNELVHCPFNNCNKAFKVKLSFTAHVSRTHRHESDVNTRVTYSEPSASSQIVPNETETRMAQSESQSQVREDTDLKSLYMRSLCLFYMHLQAKYLVPSSTIQIIVEEINSLNGICHQHTKDRIKETFRLSTNMSDIEIESVFDSIQDLDLHARCSMPLSTEYTRRQYLKKNFGYVRPVDIYLGKDEHRRDYHAQYVPVSNTITAILKDPIVLKECVDSQTRPVSDGILSDISDGSVFKSKELFFQTGDTILKLILYQDAFEVVNPLGSSRKKHTILGVYFTLADFEPFHRSSIENMQLVLLCKETDFKYFGQEKVFFKMFSSPCRVNEKANTLGGQAAENWCLLRLLLVIIGDKVDPCDPAWQLLITLKELVELVYPVDNISSLKVMEEWTSGLTSSFSSLFSQEDVVRLLGVFENLGVGSTEDLKEMDDSSSIATSQNEEASAGENSFFSDNDEIALNVHSAPNIAATWSLGSPMRSQPSPGMQSQPSPTSCKTGSSSLATEDSSWHYSFEVPWNKMASNTRRILRARSSVLDMTPLQSKCCLALITTDGSKVLSRKGNLKVKLMMQRKAVKIHRAASILSQSFLLENGIRLHFRELTGVDITLNFDESTETKFKRILRYFQFQQSDPTNTAGAVLSKTLAGGDETCAAVLMLLAHFREKQEKMLVAVYDTAIASEVDVKNLPSTPCIWTKLSSTSSFPSLLKPYSSCSAHIKCKTLTLLWRLLLHLSSCRGVLMPEQVITLNLTLENSFSNRCIFKINPDKGTKVKRKEKGRQHAVNPR</sequence>
<evidence type="ECO:0000256" key="2">
    <source>
        <dbReference type="SAM" id="MobiDB-lite"/>
    </source>
</evidence>
<feature type="domain" description="C2H2-type" evidence="3">
    <location>
        <begin position="38"/>
        <end position="68"/>
    </location>
</feature>
<name>A0A7J5Z5H0_DISMA</name>
<keyword evidence="1" id="KW-0863">Zinc-finger</keyword>
<feature type="non-terminal residue" evidence="4">
    <location>
        <position position="1"/>
    </location>
</feature>
<dbReference type="PROSITE" id="PS00028">
    <property type="entry name" value="ZINC_FINGER_C2H2_1"/>
    <property type="match status" value="3"/>
</dbReference>
<dbReference type="GO" id="GO:0008270">
    <property type="term" value="F:zinc ion binding"/>
    <property type="evidence" value="ECO:0007669"/>
    <property type="project" value="UniProtKB-KW"/>
</dbReference>
<dbReference type="Proteomes" id="UP000518266">
    <property type="component" value="Unassembled WGS sequence"/>
</dbReference>
<proteinExistence type="predicted"/>
<dbReference type="OrthoDB" id="9995178at2759"/>
<evidence type="ECO:0000256" key="1">
    <source>
        <dbReference type="PROSITE-ProRule" id="PRU00042"/>
    </source>
</evidence>
<keyword evidence="1" id="KW-0862">Zinc</keyword>
<evidence type="ECO:0000259" key="3">
    <source>
        <dbReference type="PROSITE" id="PS50157"/>
    </source>
</evidence>
<feature type="compositionally biased region" description="Low complexity" evidence="2">
    <location>
        <begin position="576"/>
        <end position="593"/>
    </location>
</feature>
<dbReference type="AlphaFoldDB" id="A0A7J5Z5H0"/>
<dbReference type="Gene3D" id="3.30.160.60">
    <property type="entry name" value="Classic Zinc Finger"/>
    <property type="match status" value="1"/>
</dbReference>
<feature type="region of interest" description="Disordered" evidence="2">
    <location>
        <begin position="527"/>
        <end position="549"/>
    </location>
</feature>
<gene>
    <name evidence="4" type="ORF">F7725_017506</name>
</gene>
<keyword evidence="1" id="KW-0479">Metal-binding</keyword>
<dbReference type="EMBL" id="JAAKFY010000006">
    <property type="protein sequence ID" value="KAF3856783.1"/>
    <property type="molecule type" value="Genomic_DNA"/>
</dbReference>
<comment type="caution">
    <text evidence="4">The sequence shown here is derived from an EMBL/GenBank/DDBJ whole genome shotgun (WGS) entry which is preliminary data.</text>
</comment>
<accession>A0A7J5Z5H0</accession>
<organism evidence="4 5">
    <name type="scientific">Dissostichus mawsoni</name>
    <name type="common">Antarctic cod</name>
    <dbReference type="NCBI Taxonomy" id="36200"/>
    <lineage>
        <taxon>Eukaryota</taxon>
        <taxon>Metazoa</taxon>
        <taxon>Chordata</taxon>
        <taxon>Craniata</taxon>
        <taxon>Vertebrata</taxon>
        <taxon>Euteleostomi</taxon>
        <taxon>Actinopterygii</taxon>
        <taxon>Neopterygii</taxon>
        <taxon>Teleostei</taxon>
        <taxon>Neoteleostei</taxon>
        <taxon>Acanthomorphata</taxon>
        <taxon>Eupercaria</taxon>
        <taxon>Perciformes</taxon>
        <taxon>Notothenioidei</taxon>
        <taxon>Nototheniidae</taxon>
        <taxon>Dissostichus</taxon>
    </lineage>
</organism>